<dbReference type="Gene3D" id="3.40.50.1000">
    <property type="entry name" value="HAD superfamily/HAD-like"/>
    <property type="match status" value="1"/>
</dbReference>
<dbReference type="GO" id="GO:0008967">
    <property type="term" value="F:phosphoglycolate phosphatase activity"/>
    <property type="evidence" value="ECO:0007669"/>
    <property type="project" value="TreeGrafter"/>
</dbReference>
<dbReference type="STRING" id="304371.MCP_1151"/>
<accession>D1YXQ1</accession>
<dbReference type="PANTHER" id="PTHR43434:SF1">
    <property type="entry name" value="PHOSPHOGLYCOLATE PHOSPHATASE"/>
    <property type="match status" value="1"/>
</dbReference>
<reference evidence="2 3" key="2">
    <citation type="journal article" date="2008" name="Int. J. Syst. Evol. Microbiol.">
        <title>Methanocella paludicola gen. nov., sp. nov., a methane-producing archaeon, the first isolate of the lineage 'Rice Cluster I', and proposal of the new archaeal order Methanocellales ord. nov.</title>
        <authorList>
            <person name="Sakai S."/>
            <person name="Imachi H."/>
            <person name="Hanada S."/>
            <person name="Ohashi A."/>
            <person name="Harada H."/>
            <person name="Kamagata Y."/>
        </authorList>
    </citation>
    <scope>NUCLEOTIDE SEQUENCE [LARGE SCALE GENOMIC DNA]</scope>
    <source>
        <strain evidence="3">DSM 17711 / JCM 13418 / NBRC 101707 / SANAE</strain>
    </source>
</reference>
<protein>
    <submittedName>
        <fullName evidence="2">Phosphohydrolase</fullName>
    </submittedName>
</protein>
<dbReference type="Pfam" id="PF13419">
    <property type="entry name" value="HAD_2"/>
    <property type="match status" value="1"/>
</dbReference>
<evidence type="ECO:0000256" key="1">
    <source>
        <dbReference type="ARBA" id="ARBA00007958"/>
    </source>
</evidence>
<organism evidence="2 3">
    <name type="scientific">Methanocella paludicola (strain DSM 17711 / JCM 13418 / NBRC 101707 / SANAE)</name>
    <dbReference type="NCBI Taxonomy" id="304371"/>
    <lineage>
        <taxon>Archaea</taxon>
        <taxon>Methanobacteriati</taxon>
        <taxon>Methanobacteriota</taxon>
        <taxon>Stenosarchaea group</taxon>
        <taxon>Methanomicrobia</taxon>
        <taxon>Methanocellales</taxon>
        <taxon>Methanocellaceae</taxon>
        <taxon>Methanocella</taxon>
    </lineage>
</organism>
<dbReference type="InterPro" id="IPR041492">
    <property type="entry name" value="HAD_2"/>
</dbReference>
<reference evidence="3" key="3">
    <citation type="journal article" date="2011" name="PLoS ONE">
        <title>Genome sequence of a mesophilic hydrogenotrophic methanogen Methanocella paludicola, the first cultivated representative of the order Methanocellales.</title>
        <authorList>
            <person name="Sakai S."/>
            <person name="Takaki Y."/>
            <person name="Shimamura S."/>
            <person name="Sekine M."/>
            <person name="Tajima T."/>
            <person name="Kosugi H."/>
            <person name="Ichikawa N."/>
            <person name="Tasumi E."/>
            <person name="Hiraki A.T."/>
            <person name="Shimizu A."/>
            <person name="Kato Y."/>
            <person name="Nishiko R."/>
            <person name="Mori K."/>
            <person name="Fujita N."/>
            <person name="Imachi H."/>
            <person name="Takai K."/>
        </authorList>
    </citation>
    <scope>NUCLEOTIDE SEQUENCE [LARGE SCALE GENOMIC DNA]</scope>
    <source>
        <strain evidence="3">DSM 17711 / JCM 13418 / NBRC 101707 / SANAE</strain>
    </source>
</reference>
<gene>
    <name evidence="2" type="ordered locus">MCP_1151</name>
</gene>
<dbReference type="PRINTS" id="PR00413">
    <property type="entry name" value="HADHALOGNASE"/>
</dbReference>
<proteinExistence type="inferred from homology"/>
<dbReference type="eggNOG" id="arCOG02292">
    <property type="taxonomic scope" value="Archaea"/>
</dbReference>
<dbReference type="SFLD" id="SFLDG01129">
    <property type="entry name" value="C1.5:_HAD__Beta-PGM__Phosphata"/>
    <property type="match status" value="1"/>
</dbReference>
<dbReference type="Proteomes" id="UP000001882">
    <property type="component" value="Chromosome"/>
</dbReference>
<dbReference type="InterPro" id="IPR036412">
    <property type="entry name" value="HAD-like_sf"/>
</dbReference>
<evidence type="ECO:0000313" key="3">
    <source>
        <dbReference type="Proteomes" id="UP000001882"/>
    </source>
</evidence>
<name>D1YXQ1_METPS</name>
<dbReference type="InterPro" id="IPR006439">
    <property type="entry name" value="HAD-SF_hydro_IA"/>
</dbReference>
<dbReference type="KEGG" id="mpd:MCP_1151"/>
<dbReference type="OrthoDB" id="31229at2157"/>
<dbReference type="AlphaFoldDB" id="D1YXQ1"/>
<comment type="similarity">
    <text evidence="1">Belongs to the HAD-like hydrolase superfamily.</text>
</comment>
<dbReference type="NCBIfam" id="TIGR01549">
    <property type="entry name" value="HAD-SF-IA-v1"/>
    <property type="match status" value="1"/>
</dbReference>
<dbReference type="InterPro" id="IPR050155">
    <property type="entry name" value="HAD-like_hydrolase_sf"/>
</dbReference>
<evidence type="ECO:0000313" key="2">
    <source>
        <dbReference type="EMBL" id="BAI61223.1"/>
    </source>
</evidence>
<reference evidence="2 3" key="1">
    <citation type="journal article" date="2007" name="Appl. Environ. Microbiol.">
        <title>Isolation of key methanogens for global methane emission from rice paddy fields: a novel isolate affiliated with the clone cluster rice cluster I.</title>
        <authorList>
            <person name="Sakai S."/>
            <person name="Imachi H."/>
            <person name="Sekiguchi Y."/>
            <person name="Ohashi A."/>
            <person name="Harada H."/>
            <person name="Kamagata Y."/>
        </authorList>
    </citation>
    <scope>NUCLEOTIDE SEQUENCE [LARGE SCALE GENOMIC DNA]</scope>
    <source>
        <strain evidence="3">DSM 17711 / JCM 13418 / NBRC 101707 / SANAE</strain>
    </source>
</reference>
<dbReference type="InterPro" id="IPR023214">
    <property type="entry name" value="HAD_sf"/>
</dbReference>
<dbReference type="InParanoid" id="D1YXQ1"/>
<sequence>MERIKGLIFDLDGTIIDNDDDYMELMLHRVGRDLGYDFNLCHARELWYAIDSESRDNVIKRWGCDPDKFWTVFNRYENIDEKLRSTYLHEDAAILKGLDVPKGIVTHTSYDHTDMLLKMVGMRQYFNPIIACTEDTGYKPSPLPIIYCVVDMKLKPEEVAYVGDTLSDIMAAQNAGVRSIYINRFKRPIRTTPDYEIDSLEKLLDIVSN</sequence>
<dbReference type="PANTHER" id="PTHR43434">
    <property type="entry name" value="PHOSPHOGLYCOLATE PHOSPHATASE"/>
    <property type="match status" value="1"/>
</dbReference>
<dbReference type="SUPFAM" id="SSF56784">
    <property type="entry name" value="HAD-like"/>
    <property type="match status" value="1"/>
</dbReference>
<dbReference type="GO" id="GO:0006281">
    <property type="term" value="P:DNA repair"/>
    <property type="evidence" value="ECO:0007669"/>
    <property type="project" value="TreeGrafter"/>
</dbReference>
<dbReference type="EMBL" id="AP011532">
    <property type="protein sequence ID" value="BAI61223.1"/>
    <property type="molecule type" value="Genomic_DNA"/>
</dbReference>
<dbReference type="Gene3D" id="1.10.150.520">
    <property type="match status" value="1"/>
</dbReference>
<dbReference type="SFLD" id="SFLDS00003">
    <property type="entry name" value="Haloacid_Dehalogenase"/>
    <property type="match status" value="1"/>
</dbReference>
<keyword evidence="3" id="KW-1185">Reference proteome</keyword>